<dbReference type="Proteomes" id="UP000320239">
    <property type="component" value="Unassembled WGS sequence"/>
</dbReference>
<comment type="caution">
    <text evidence="2">The sequence shown here is derived from an EMBL/GenBank/DDBJ whole genome shotgun (WGS) entry which is preliminary data.</text>
</comment>
<name>A0A561VRG5_ACTTI</name>
<feature type="region of interest" description="Disordered" evidence="1">
    <location>
        <begin position="1"/>
        <end position="44"/>
    </location>
</feature>
<sequence>MRTRVRAGPADRRGLSRSGGAGHDRAGGSTAGATRHHAGRGRTLLRRTRRGRTLLLSRATRGAVGGVLTRAGLPGGHRTGHRTAGDVLAGTGLPGGRGVRHGASGGVLARTGLPAGPGAAGGPGGRTGRLVLVEVAAEDRAVVVRLVVRPGRPAAGLADPGFAGKRAGADRAALLLRRTQVVEPAGLLARHLDRLHRRLGAAPPEATALLAAALTGVVVGPIGTARFHGCSFPAASPLSSDRISSPSASGPAAAEPEPVAVPG</sequence>
<keyword evidence="3" id="KW-1185">Reference proteome</keyword>
<feature type="region of interest" description="Disordered" evidence="1">
    <location>
        <begin position="236"/>
        <end position="263"/>
    </location>
</feature>
<evidence type="ECO:0000256" key="1">
    <source>
        <dbReference type="SAM" id="MobiDB-lite"/>
    </source>
</evidence>
<proteinExistence type="predicted"/>
<organism evidence="2 3">
    <name type="scientific">Actinoplanes teichomyceticus</name>
    <dbReference type="NCBI Taxonomy" id="1867"/>
    <lineage>
        <taxon>Bacteria</taxon>
        <taxon>Bacillati</taxon>
        <taxon>Actinomycetota</taxon>
        <taxon>Actinomycetes</taxon>
        <taxon>Micromonosporales</taxon>
        <taxon>Micromonosporaceae</taxon>
        <taxon>Actinoplanes</taxon>
    </lineage>
</organism>
<dbReference type="AlphaFoldDB" id="A0A561VRG5"/>
<accession>A0A561VRG5</accession>
<dbReference type="EMBL" id="VIWY01000004">
    <property type="protein sequence ID" value="TWG14180.1"/>
    <property type="molecule type" value="Genomic_DNA"/>
</dbReference>
<gene>
    <name evidence="2" type="ORF">FHX34_104480</name>
</gene>
<evidence type="ECO:0000313" key="2">
    <source>
        <dbReference type="EMBL" id="TWG14180.1"/>
    </source>
</evidence>
<protein>
    <submittedName>
        <fullName evidence="2">Uncharacterized protein</fullName>
    </submittedName>
</protein>
<feature type="compositionally biased region" description="Basic residues" evidence="1">
    <location>
        <begin position="34"/>
        <end position="44"/>
    </location>
</feature>
<reference evidence="2 3" key="1">
    <citation type="submission" date="2019-06" db="EMBL/GenBank/DDBJ databases">
        <title>Sequencing the genomes of 1000 actinobacteria strains.</title>
        <authorList>
            <person name="Klenk H.-P."/>
        </authorList>
    </citation>
    <scope>NUCLEOTIDE SEQUENCE [LARGE SCALE GENOMIC DNA]</scope>
    <source>
        <strain evidence="2 3">DSM 43866</strain>
    </source>
</reference>
<evidence type="ECO:0000313" key="3">
    <source>
        <dbReference type="Proteomes" id="UP000320239"/>
    </source>
</evidence>